<protein>
    <submittedName>
        <fullName evidence="1">Uncharacterized protein</fullName>
    </submittedName>
</protein>
<sequence>MTSYYDMYLKDNDDDACDTEFRRELLEFFNLEQYDETKLSIKSDKLYYELLKNSGFVKIFEATLKESNFKMFCPETEISSFCLTVLLSFDYFHLFKICYEDYKNGDVSVSGQLLIDKLLGK</sequence>
<evidence type="ECO:0000313" key="1">
    <source>
        <dbReference type="EMBL" id="QHS96337.1"/>
    </source>
</evidence>
<organism evidence="1">
    <name type="scientific">viral metagenome</name>
    <dbReference type="NCBI Taxonomy" id="1070528"/>
    <lineage>
        <taxon>unclassified sequences</taxon>
        <taxon>metagenomes</taxon>
        <taxon>organismal metagenomes</taxon>
    </lineage>
</organism>
<dbReference type="EMBL" id="MN739271">
    <property type="protein sequence ID" value="QHS96337.1"/>
    <property type="molecule type" value="Genomic_DNA"/>
</dbReference>
<accession>A0A6C0BVH9</accession>
<dbReference type="AlphaFoldDB" id="A0A6C0BVH9"/>
<reference evidence="1" key="1">
    <citation type="journal article" date="2020" name="Nature">
        <title>Giant virus diversity and host interactions through global metagenomics.</title>
        <authorList>
            <person name="Schulz F."/>
            <person name="Roux S."/>
            <person name="Paez-Espino D."/>
            <person name="Jungbluth S."/>
            <person name="Walsh D.A."/>
            <person name="Denef V.J."/>
            <person name="McMahon K.D."/>
            <person name="Konstantinidis K.T."/>
            <person name="Eloe-Fadrosh E.A."/>
            <person name="Kyrpides N.C."/>
            <person name="Woyke T."/>
        </authorList>
    </citation>
    <scope>NUCLEOTIDE SEQUENCE</scope>
    <source>
        <strain evidence="1">GVMAG-M-3300020166-18</strain>
    </source>
</reference>
<name>A0A6C0BVH9_9ZZZZ</name>
<proteinExistence type="predicted"/>